<accession>A0ACA9L0N3</accession>
<dbReference type="Proteomes" id="UP000789702">
    <property type="component" value="Unassembled WGS sequence"/>
</dbReference>
<keyword evidence="2" id="KW-1185">Reference proteome</keyword>
<proteinExistence type="predicted"/>
<name>A0ACA9L0N3_9GLOM</name>
<feature type="non-terminal residue" evidence="1">
    <location>
        <position position="41"/>
    </location>
</feature>
<evidence type="ECO:0000313" key="2">
    <source>
        <dbReference type="Proteomes" id="UP000789702"/>
    </source>
</evidence>
<protein>
    <submittedName>
        <fullName evidence="1">7868_t:CDS:1</fullName>
    </submittedName>
</protein>
<evidence type="ECO:0000313" key="1">
    <source>
        <dbReference type="EMBL" id="CAG8504197.1"/>
    </source>
</evidence>
<gene>
    <name evidence="1" type="ORF">DHETER_LOCUS3149</name>
</gene>
<sequence>MALSSAFIGRASLEYLNTELSILCRLISTKKLSTLSQLPQM</sequence>
<reference evidence="1" key="1">
    <citation type="submission" date="2021-06" db="EMBL/GenBank/DDBJ databases">
        <authorList>
            <person name="Kallberg Y."/>
            <person name="Tangrot J."/>
            <person name="Rosling A."/>
        </authorList>
    </citation>
    <scope>NUCLEOTIDE SEQUENCE</scope>
    <source>
        <strain evidence="1">IL203A</strain>
    </source>
</reference>
<organism evidence="1 2">
    <name type="scientific">Dentiscutata heterogama</name>
    <dbReference type="NCBI Taxonomy" id="1316150"/>
    <lineage>
        <taxon>Eukaryota</taxon>
        <taxon>Fungi</taxon>
        <taxon>Fungi incertae sedis</taxon>
        <taxon>Mucoromycota</taxon>
        <taxon>Glomeromycotina</taxon>
        <taxon>Glomeromycetes</taxon>
        <taxon>Diversisporales</taxon>
        <taxon>Gigasporaceae</taxon>
        <taxon>Dentiscutata</taxon>
    </lineage>
</organism>
<dbReference type="EMBL" id="CAJVPU010002606">
    <property type="protein sequence ID" value="CAG8504197.1"/>
    <property type="molecule type" value="Genomic_DNA"/>
</dbReference>
<comment type="caution">
    <text evidence="1">The sequence shown here is derived from an EMBL/GenBank/DDBJ whole genome shotgun (WGS) entry which is preliminary data.</text>
</comment>